<gene>
    <name evidence="1" type="ORF">PROFUN_03885</name>
</gene>
<accession>A0A2P6MTL6</accession>
<dbReference type="EMBL" id="MDYQ01000419">
    <property type="protein sequence ID" value="PRP75049.1"/>
    <property type="molecule type" value="Genomic_DNA"/>
</dbReference>
<reference evidence="1 2" key="1">
    <citation type="journal article" date="2018" name="Genome Biol. Evol.">
        <title>Multiple Roots of Fruiting Body Formation in Amoebozoa.</title>
        <authorList>
            <person name="Hillmann F."/>
            <person name="Forbes G."/>
            <person name="Novohradska S."/>
            <person name="Ferling I."/>
            <person name="Riege K."/>
            <person name="Groth M."/>
            <person name="Westermann M."/>
            <person name="Marz M."/>
            <person name="Spaller T."/>
            <person name="Winckler T."/>
            <person name="Schaap P."/>
            <person name="Glockner G."/>
        </authorList>
    </citation>
    <scope>NUCLEOTIDE SEQUENCE [LARGE SCALE GENOMIC DNA]</scope>
    <source>
        <strain evidence="1 2">Jena</strain>
    </source>
</reference>
<dbReference type="InParanoid" id="A0A2P6MTL6"/>
<proteinExistence type="predicted"/>
<evidence type="ECO:0000313" key="2">
    <source>
        <dbReference type="Proteomes" id="UP000241769"/>
    </source>
</evidence>
<dbReference type="AlphaFoldDB" id="A0A2P6MTL6"/>
<comment type="caution">
    <text evidence="1">The sequence shown here is derived from an EMBL/GenBank/DDBJ whole genome shotgun (WGS) entry which is preliminary data.</text>
</comment>
<sequence>MALCHISTIIPLSIKSQSICTVQSNLTAMSCALTYFLKECTCTYLLKKRYQLLRMPNENGVVTTVRHKTKSVRDHGRTKKLTQLQRSEFPPEFPTFEKHTLFTEHFTGSFHDFYWTFLRSKDLKWKISSKIVSFLLCVRLYLSRDQTNIF</sequence>
<keyword evidence="2" id="KW-1185">Reference proteome</keyword>
<dbReference type="Proteomes" id="UP000241769">
    <property type="component" value="Unassembled WGS sequence"/>
</dbReference>
<evidence type="ECO:0000313" key="1">
    <source>
        <dbReference type="EMBL" id="PRP75049.1"/>
    </source>
</evidence>
<protein>
    <submittedName>
        <fullName evidence="1">Uncharacterized protein</fullName>
    </submittedName>
</protein>
<name>A0A2P6MTL6_9EUKA</name>
<organism evidence="1 2">
    <name type="scientific">Planoprotostelium fungivorum</name>
    <dbReference type="NCBI Taxonomy" id="1890364"/>
    <lineage>
        <taxon>Eukaryota</taxon>
        <taxon>Amoebozoa</taxon>
        <taxon>Evosea</taxon>
        <taxon>Variosea</taxon>
        <taxon>Cavosteliida</taxon>
        <taxon>Cavosteliaceae</taxon>
        <taxon>Planoprotostelium</taxon>
    </lineage>
</organism>